<dbReference type="Pfam" id="PF11209">
    <property type="entry name" value="LmeA"/>
    <property type="match status" value="1"/>
</dbReference>
<feature type="compositionally biased region" description="Polar residues" evidence="1">
    <location>
        <begin position="368"/>
        <end position="377"/>
    </location>
</feature>
<feature type="compositionally biased region" description="Basic and acidic residues" evidence="1">
    <location>
        <begin position="1"/>
        <end position="11"/>
    </location>
</feature>
<evidence type="ECO:0000256" key="2">
    <source>
        <dbReference type="SAM" id="Phobius"/>
    </source>
</evidence>
<keyword evidence="2" id="KW-0812">Transmembrane</keyword>
<proteinExistence type="predicted"/>
<evidence type="ECO:0000313" key="4">
    <source>
        <dbReference type="Proteomes" id="UP000515512"/>
    </source>
</evidence>
<keyword evidence="4" id="KW-1185">Reference proteome</keyword>
<dbReference type="Proteomes" id="UP000515512">
    <property type="component" value="Chromosome"/>
</dbReference>
<keyword evidence="2" id="KW-0472">Membrane</keyword>
<reference evidence="3 4" key="1">
    <citation type="submission" date="2020-07" db="EMBL/GenBank/DDBJ databases">
        <authorList>
            <person name="Zhuang K."/>
            <person name="Ran Y."/>
        </authorList>
    </citation>
    <scope>NUCLEOTIDE SEQUENCE [LARGE SCALE GENOMIC DNA]</scope>
    <source>
        <strain evidence="3 4">WCH-YHL-001</strain>
    </source>
</reference>
<sequence>MSSKPTPDDATNRAQDPGAHSPSPPDPATEVIGSGKDAGQNAANVNEWWQETGEQPTAVLGKPDASHPTEVLGTPQGGTDPQATEVLGATPPNTPRRTEVLDAGEAAAYAAGAQSVSGAGQPPAGPPPGSSVDGEGGSPRAPRKRRTALIVAIVAALVIVGGLAGGEAYARNKVQNCIASSFEKQMGSKIDVSFGAKPMLLTMIDNKVGKVTIDSDDTKFGPAVGMVVHATFNDIEVKDGGKQGGTIGSSEAEVTWSNEGIVQTLGGLVSSSTSDPAAGTLNFGVLMGIAQLQVVPQVVGDKVDVETKSASLLGIGLPTDLVSGIVDLMTESLQSYPMGLKPTKVEVTNDGLRVTLKGGPSTLEAPDGSQSNTDFRC</sequence>
<dbReference type="RefSeq" id="WP_181583407.1">
    <property type="nucleotide sequence ID" value="NZ_CP059399.1"/>
</dbReference>
<feature type="region of interest" description="Disordered" evidence="1">
    <location>
        <begin position="357"/>
        <end position="377"/>
    </location>
</feature>
<keyword evidence="2" id="KW-1133">Transmembrane helix</keyword>
<evidence type="ECO:0000256" key="1">
    <source>
        <dbReference type="SAM" id="MobiDB-lite"/>
    </source>
</evidence>
<dbReference type="AlphaFoldDB" id="A0A7D6VGL7"/>
<feature type="region of interest" description="Disordered" evidence="1">
    <location>
        <begin position="111"/>
        <end position="143"/>
    </location>
</feature>
<dbReference type="EMBL" id="CP059399">
    <property type="protein sequence ID" value="QLY32235.1"/>
    <property type="molecule type" value="Genomic_DNA"/>
</dbReference>
<feature type="compositionally biased region" description="Low complexity" evidence="1">
    <location>
        <begin position="111"/>
        <end position="122"/>
    </location>
</feature>
<protein>
    <submittedName>
        <fullName evidence="3">DUF2993 domain-containing protein</fullName>
    </submittedName>
</protein>
<dbReference type="InterPro" id="IPR021373">
    <property type="entry name" value="DUF2993"/>
</dbReference>
<feature type="transmembrane region" description="Helical" evidence="2">
    <location>
        <begin position="148"/>
        <end position="170"/>
    </location>
</feature>
<accession>A0A7D6VGL7</accession>
<organism evidence="3 4">
    <name type="scientific">Nocardia huaxiensis</name>
    <dbReference type="NCBI Taxonomy" id="2755382"/>
    <lineage>
        <taxon>Bacteria</taxon>
        <taxon>Bacillati</taxon>
        <taxon>Actinomycetota</taxon>
        <taxon>Actinomycetes</taxon>
        <taxon>Mycobacteriales</taxon>
        <taxon>Nocardiaceae</taxon>
        <taxon>Nocardia</taxon>
    </lineage>
</organism>
<gene>
    <name evidence="3" type="ORF">H0264_08175</name>
</gene>
<feature type="region of interest" description="Disordered" evidence="1">
    <location>
        <begin position="1"/>
        <end position="97"/>
    </location>
</feature>
<evidence type="ECO:0000313" key="3">
    <source>
        <dbReference type="EMBL" id="QLY32235.1"/>
    </source>
</evidence>
<name>A0A7D6VGL7_9NOCA</name>
<feature type="compositionally biased region" description="Polar residues" evidence="1">
    <location>
        <begin position="41"/>
        <end position="55"/>
    </location>
</feature>
<dbReference type="KEGG" id="nhu:H0264_08175"/>